<feature type="region of interest" description="Disordered" evidence="1">
    <location>
        <begin position="1"/>
        <end position="57"/>
    </location>
</feature>
<protein>
    <recommendedName>
        <fullName evidence="2">Retrovirus-related Pol polyprotein from transposon TNT 1-94-like beta-barrel domain-containing protein</fullName>
    </recommendedName>
</protein>
<accession>I2FTI9</accession>
<evidence type="ECO:0000313" key="3">
    <source>
        <dbReference type="EMBL" id="CCF50232.1"/>
    </source>
</evidence>
<name>I2FTI9_USTHO</name>
<evidence type="ECO:0000256" key="1">
    <source>
        <dbReference type="SAM" id="MobiDB-lite"/>
    </source>
</evidence>
<dbReference type="HOGENOM" id="CLU_460191_0_0_1"/>
<sequence>MAGESDHQASMSEAARKTKEGRKGKTTQQVQIDEEATDGNETEYFDNEDGGGSELDDDDDRYNYCTLAKILETVPKLMSRNYYSWCTLVKANLQVVPHAMHHLEGKYDRSHLKWDRTFNNALVGVLRGTLDTEGEHNVLYLLLDISKNHLTFHQAWKKIKRSLTSEAARTSRWIALLAQLNEAKMFHADAHKLIQEIRAMQTETSLLGAPFSDDMLYAALQSLQWRMFLVRKWIHTKQAPGLPAPTKNRPTTLSQTWAMQGLQSNQKGSTAGCANVMGTVLGNAMPLSPFPKIPLLPRPTRRSGALSPQVGDSSQSQEKPHVGSLIQEQVIICMLIHPRNCRKHVYTAGSEVLEATAVGDVSIATEYRDVYLQNVLYVKRLNVNLLSTNLLMDEGARVTLDPTGGQIHLANSMLLKIAKDREHGLLEFRGDTWRQSAMTTSTPLFEGVDEEFELADWRPKISTRQLWHERLGHPDSGRICEIDFVWAYPDEFCHRTMSTTDLTEFFCKSTDLPNPSIPALPSYELLGLPASCAVRPMTHSSFSFELKLLCSWLAWVYQVYWRWMDVSRLPEWFGHTNRVSVVTCLEPEICVKG</sequence>
<dbReference type="AlphaFoldDB" id="I2FTI9"/>
<gene>
    <name evidence="3" type="ORF">UHOR_14319</name>
</gene>
<organism evidence="3 4">
    <name type="scientific">Ustilago hordei</name>
    <name type="common">Barley covered smut fungus</name>
    <dbReference type="NCBI Taxonomy" id="120017"/>
    <lineage>
        <taxon>Eukaryota</taxon>
        <taxon>Fungi</taxon>
        <taxon>Dikarya</taxon>
        <taxon>Basidiomycota</taxon>
        <taxon>Ustilaginomycotina</taxon>
        <taxon>Ustilaginomycetes</taxon>
        <taxon>Ustilaginales</taxon>
        <taxon>Ustilaginaceae</taxon>
        <taxon>Ustilago</taxon>
    </lineage>
</organism>
<reference evidence="3 4" key="1">
    <citation type="journal article" date="2012" name="Plant Cell">
        <title>Genome comparison of barley and maize smut fungi reveals targeted loss of RNA silencing components and species-specific presence of transposable elements.</title>
        <authorList>
            <person name="Laurie J.D."/>
            <person name="Ali S."/>
            <person name="Linning R."/>
            <person name="Mannhaupt G."/>
            <person name="Wong P."/>
            <person name="Gueldener U."/>
            <person name="Muensterkoetter M."/>
            <person name="Moore R."/>
            <person name="Kahmann R."/>
            <person name="Bakkeren G."/>
            <person name="Schirawski J."/>
        </authorList>
    </citation>
    <scope>NUCLEOTIDE SEQUENCE [LARGE SCALE GENOMIC DNA]</scope>
    <source>
        <strain evidence="4">Uh4875-4</strain>
    </source>
</reference>
<feature type="region of interest" description="Disordered" evidence="1">
    <location>
        <begin position="301"/>
        <end position="321"/>
    </location>
</feature>
<keyword evidence="4" id="KW-1185">Reference proteome</keyword>
<evidence type="ECO:0000313" key="4">
    <source>
        <dbReference type="Proteomes" id="UP000006174"/>
    </source>
</evidence>
<dbReference type="InterPro" id="IPR054722">
    <property type="entry name" value="PolX-like_BBD"/>
</dbReference>
<dbReference type="Proteomes" id="UP000006174">
    <property type="component" value="Unassembled WGS sequence"/>
</dbReference>
<dbReference type="Pfam" id="PF22936">
    <property type="entry name" value="Pol_BBD"/>
    <property type="match status" value="1"/>
</dbReference>
<feature type="compositionally biased region" description="Basic and acidic residues" evidence="1">
    <location>
        <begin position="14"/>
        <end position="23"/>
    </location>
</feature>
<feature type="compositionally biased region" description="Acidic residues" evidence="1">
    <location>
        <begin position="32"/>
        <end position="57"/>
    </location>
</feature>
<feature type="domain" description="Retrovirus-related Pol polyprotein from transposon TNT 1-94-like beta-barrel" evidence="2">
    <location>
        <begin position="342"/>
        <end position="395"/>
    </location>
</feature>
<evidence type="ECO:0000259" key="2">
    <source>
        <dbReference type="Pfam" id="PF22936"/>
    </source>
</evidence>
<comment type="caution">
    <text evidence="3">The sequence shown here is derived from an EMBL/GenBank/DDBJ whole genome shotgun (WGS) entry which is preliminary data.</text>
</comment>
<proteinExistence type="predicted"/>
<dbReference type="EMBL" id="CAGI01000153">
    <property type="protein sequence ID" value="CCF50232.1"/>
    <property type="molecule type" value="Genomic_DNA"/>
</dbReference>